<dbReference type="STRING" id="3469.A0A4Y7KLZ7"/>
<dbReference type="InterPro" id="IPR051156">
    <property type="entry name" value="Mito/Outer_Membr_Metalloprot"/>
</dbReference>
<dbReference type="Proteomes" id="UP000316621">
    <property type="component" value="Chromosome 8"/>
</dbReference>
<organism evidence="1 2">
    <name type="scientific">Papaver somniferum</name>
    <name type="common">Opium poppy</name>
    <dbReference type="NCBI Taxonomy" id="3469"/>
    <lineage>
        <taxon>Eukaryota</taxon>
        <taxon>Viridiplantae</taxon>
        <taxon>Streptophyta</taxon>
        <taxon>Embryophyta</taxon>
        <taxon>Tracheophyta</taxon>
        <taxon>Spermatophyta</taxon>
        <taxon>Magnoliopsida</taxon>
        <taxon>Ranunculales</taxon>
        <taxon>Papaveraceae</taxon>
        <taxon>Papaveroideae</taxon>
        <taxon>Papaver</taxon>
    </lineage>
</organism>
<dbReference type="GO" id="GO:0051603">
    <property type="term" value="P:proteolysis involved in protein catabolic process"/>
    <property type="evidence" value="ECO:0007669"/>
    <property type="project" value="TreeGrafter"/>
</dbReference>
<keyword evidence="2" id="KW-1185">Reference proteome</keyword>
<sequence length="128" mass="14759">MDGVGINKWGLERIPYSRRIHFIHLSRYLERKIGEISFNDVKKTYEGKILPETHPKSVRVKSIAGDIIEALRKGLRYEQVEGDILECNNVVQKSRRKGSTYHLQGFNWEILVVDYPVVNAFCMPGGKI</sequence>
<dbReference type="AlphaFoldDB" id="A0A4Y7KLZ7"/>
<dbReference type="GO" id="GO:0016020">
    <property type="term" value="C:membrane"/>
    <property type="evidence" value="ECO:0007669"/>
    <property type="project" value="TreeGrafter"/>
</dbReference>
<gene>
    <name evidence="1" type="ORF">C5167_048609</name>
</gene>
<dbReference type="Gramene" id="RZC73128">
    <property type="protein sequence ID" value="RZC73128"/>
    <property type="gene ID" value="C5167_048609"/>
</dbReference>
<dbReference type="GO" id="GO:0004222">
    <property type="term" value="F:metalloendopeptidase activity"/>
    <property type="evidence" value="ECO:0007669"/>
    <property type="project" value="TreeGrafter"/>
</dbReference>
<dbReference type="PANTHER" id="PTHR22726:SF1">
    <property type="entry name" value="METALLOENDOPEPTIDASE OMA1, MITOCHONDRIAL"/>
    <property type="match status" value="1"/>
</dbReference>
<feature type="non-terminal residue" evidence="1">
    <location>
        <position position="128"/>
    </location>
</feature>
<dbReference type="PANTHER" id="PTHR22726">
    <property type="entry name" value="METALLOENDOPEPTIDASE OMA1"/>
    <property type="match status" value="1"/>
</dbReference>
<protein>
    <submittedName>
        <fullName evidence="1">Uncharacterized protein</fullName>
    </submittedName>
</protein>
<dbReference type="EMBL" id="CM010722">
    <property type="protein sequence ID" value="RZC73128.1"/>
    <property type="molecule type" value="Genomic_DNA"/>
</dbReference>
<evidence type="ECO:0000313" key="1">
    <source>
        <dbReference type="EMBL" id="RZC73128.1"/>
    </source>
</evidence>
<proteinExistence type="predicted"/>
<name>A0A4Y7KLZ7_PAPSO</name>
<reference evidence="1 2" key="1">
    <citation type="journal article" date="2018" name="Science">
        <title>The opium poppy genome and morphinan production.</title>
        <authorList>
            <person name="Guo L."/>
            <person name="Winzer T."/>
            <person name="Yang X."/>
            <person name="Li Y."/>
            <person name="Ning Z."/>
            <person name="He Z."/>
            <person name="Teodor R."/>
            <person name="Lu Y."/>
            <person name="Bowser T.A."/>
            <person name="Graham I.A."/>
            <person name="Ye K."/>
        </authorList>
    </citation>
    <scope>NUCLEOTIDE SEQUENCE [LARGE SCALE GENOMIC DNA]</scope>
    <source>
        <strain evidence="2">cv. HN1</strain>
        <tissue evidence="1">Leaves</tissue>
    </source>
</reference>
<accession>A0A4Y7KLZ7</accession>
<evidence type="ECO:0000313" key="2">
    <source>
        <dbReference type="Proteomes" id="UP000316621"/>
    </source>
</evidence>